<keyword evidence="9" id="KW-1185">Reference proteome</keyword>
<sequence>MTSISGTSTMSSPGIGSGLDVNSIITQLMAVENLPMKALQTKAQGMQTQLSAFGQMQSLVSSLQDATTPLLTASNYSLTSATTSDASSVGVTSSASAVPGNYAVSVSALAAPQTLVSASGQFSAATDVVGTGTLTINLGSWNAGQTAFTPKSGAQSISIAIDSTSNTLAGIRDKINAANAGVTATIVTDSSGARLALQSSSTGAANGFKVSVTDDDGTNTDAAGLSRLAFDPTSGVTQMTQTTAAADTQATVNGISISSPGTTLTNVIQGLTLNVNKVTTSPVQVAVTANTDAVKTMVKSFVAAYNALSAFVSANTAYDPVAKKGALLQGDRTTLSLQSQLHNVLGGFDTASTVFTTLSSIGLQFQKDGSLKVDDTKLSAAVQNMPELQKALANVDTTNPSNNGILKKLSDWENVALGVDGSLPTRQQSIQKMIASNQKDQDALQTRLDLTQKRLQDQYSALDATMSQANSLAKYMTQQITTWNNQKSG</sequence>
<accession>A0A4R3V503</accession>
<dbReference type="GO" id="GO:0005576">
    <property type="term" value="C:extracellular region"/>
    <property type="evidence" value="ECO:0007669"/>
    <property type="project" value="UniProtKB-SubCell"/>
</dbReference>
<comment type="subunit">
    <text evidence="2 5">Homopentamer.</text>
</comment>
<dbReference type="Pfam" id="PF02465">
    <property type="entry name" value="FliD_N"/>
    <property type="match status" value="1"/>
</dbReference>
<name>A0A4R3V503_ROSSA</name>
<comment type="similarity">
    <text evidence="1 5">Belongs to the FliD family.</text>
</comment>
<evidence type="ECO:0000313" key="8">
    <source>
        <dbReference type="EMBL" id="TCU98860.1"/>
    </source>
</evidence>
<comment type="function">
    <text evidence="5">Required for morphogenesis and for the elongation of the flagellar filament by facilitating polymerization of the flagellin monomers at the tip of growing filament. Forms a capping structure, which prevents flagellin subunits (transported through the central channel of the flagellum) from leaking out without polymerization at the distal end.</text>
</comment>
<dbReference type="InterPro" id="IPR040026">
    <property type="entry name" value="FliD"/>
</dbReference>
<dbReference type="OrthoDB" id="9810816at2"/>
<organism evidence="8 9">
    <name type="scientific">Roseateles saccharophilus</name>
    <name type="common">Pseudomonas saccharophila</name>
    <dbReference type="NCBI Taxonomy" id="304"/>
    <lineage>
        <taxon>Bacteria</taxon>
        <taxon>Pseudomonadati</taxon>
        <taxon>Pseudomonadota</taxon>
        <taxon>Betaproteobacteria</taxon>
        <taxon>Burkholderiales</taxon>
        <taxon>Sphaerotilaceae</taxon>
        <taxon>Roseateles</taxon>
    </lineage>
</organism>
<protein>
    <recommendedName>
        <fullName evidence="5">Flagellar hook-associated protein 2</fullName>
        <shortName evidence="5">HAP2</shortName>
    </recommendedName>
    <alternativeName>
        <fullName evidence="5">Flagellar cap protein</fullName>
    </alternativeName>
</protein>
<evidence type="ECO:0000256" key="1">
    <source>
        <dbReference type="ARBA" id="ARBA00009764"/>
    </source>
</evidence>
<evidence type="ECO:0000259" key="6">
    <source>
        <dbReference type="Pfam" id="PF02465"/>
    </source>
</evidence>
<dbReference type="EMBL" id="SMBU01000009">
    <property type="protein sequence ID" value="TCU98860.1"/>
    <property type="molecule type" value="Genomic_DNA"/>
</dbReference>
<dbReference type="GO" id="GO:0071973">
    <property type="term" value="P:bacterial-type flagellum-dependent cell motility"/>
    <property type="evidence" value="ECO:0007669"/>
    <property type="project" value="TreeGrafter"/>
</dbReference>
<keyword evidence="8" id="KW-0966">Cell projection</keyword>
<keyword evidence="3" id="KW-0175">Coiled coil</keyword>
<dbReference type="AlphaFoldDB" id="A0A4R3V503"/>
<dbReference type="PANTHER" id="PTHR30288:SF0">
    <property type="entry name" value="FLAGELLAR HOOK-ASSOCIATED PROTEIN 2"/>
    <property type="match status" value="1"/>
</dbReference>
<dbReference type="RefSeq" id="WP_132571196.1">
    <property type="nucleotide sequence ID" value="NZ_CBCSGL010000039.1"/>
</dbReference>
<evidence type="ECO:0000256" key="5">
    <source>
        <dbReference type="RuleBase" id="RU362066"/>
    </source>
</evidence>
<evidence type="ECO:0000256" key="2">
    <source>
        <dbReference type="ARBA" id="ARBA00011255"/>
    </source>
</evidence>
<evidence type="ECO:0000259" key="7">
    <source>
        <dbReference type="Pfam" id="PF07195"/>
    </source>
</evidence>
<keyword evidence="5" id="KW-0964">Secreted</keyword>
<keyword evidence="8" id="KW-0969">Cilium</keyword>
<reference evidence="8 9" key="1">
    <citation type="submission" date="2019-03" db="EMBL/GenBank/DDBJ databases">
        <title>Genomic Encyclopedia of Type Strains, Phase IV (KMG-IV): sequencing the most valuable type-strain genomes for metagenomic binning, comparative biology and taxonomic classification.</title>
        <authorList>
            <person name="Goeker M."/>
        </authorList>
    </citation>
    <scope>NUCLEOTIDE SEQUENCE [LARGE SCALE GENOMIC DNA]</scope>
    <source>
        <strain evidence="8 9">DSM 654</strain>
    </source>
</reference>
<comment type="caution">
    <text evidence="8">The sequence shown here is derived from an EMBL/GenBank/DDBJ whole genome shotgun (WGS) entry which is preliminary data.</text>
</comment>
<gene>
    <name evidence="8" type="ORF">EV671_1009136</name>
</gene>
<keyword evidence="8" id="KW-0282">Flagellum</keyword>
<dbReference type="GO" id="GO:0009424">
    <property type="term" value="C:bacterial-type flagellum hook"/>
    <property type="evidence" value="ECO:0007669"/>
    <property type="project" value="UniProtKB-UniRule"/>
</dbReference>
<dbReference type="Proteomes" id="UP000295110">
    <property type="component" value="Unassembled WGS sequence"/>
</dbReference>
<feature type="domain" description="Flagellar hook-associated protein 2 N-terminal" evidence="6">
    <location>
        <begin position="17"/>
        <end position="112"/>
    </location>
</feature>
<dbReference type="GO" id="GO:0009421">
    <property type="term" value="C:bacterial-type flagellum filament cap"/>
    <property type="evidence" value="ECO:0007669"/>
    <property type="project" value="InterPro"/>
</dbReference>
<evidence type="ECO:0000313" key="9">
    <source>
        <dbReference type="Proteomes" id="UP000295110"/>
    </source>
</evidence>
<dbReference type="PANTHER" id="PTHR30288">
    <property type="entry name" value="FLAGELLAR CAP/ASSEMBLY PROTEIN FLID"/>
    <property type="match status" value="1"/>
</dbReference>
<evidence type="ECO:0000256" key="4">
    <source>
        <dbReference type="ARBA" id="ARBA00023143"/>
    </source>
</evidence>
<dbReference type="InterPro" id="IPR010809">
    <property type="entry name" value="FliD_C"/>
</dbReference>
<dbReference type="Pfam" id="PF07195">
    <property type="entry name" value="FliD_C"/>
    <property type="match status" value="1"/>
</dbReference>
<dbReference type="InterPro" id="IPR003481">
    <property type="entry name" value="FliD_N"/>
</dbReference>
<evidence type="ECO:0000256" key="3">
    <source>
        <dbReference type="ARBA" id="ARBA00023054"/>
    </source>
</evidence>
<comment type="subcellular location">
    <subcellularLocation>
        <location evidence="5">Secreted</location>
    </subcellularLocation>
    <subcellularLocation>
        <location evidence="5">Bacterial flagellum</location>
    </subcellularLocation>
</comment>
<feature type="domain" description="Flagellar hook-associated protein 2 C-terminal" evidence="7">
    <location>
        <begin position="245"/>
        <end position="471"/>
    </location>
</feature>
<dbReference type="GO" id="GO:0007155">
    <property type="term" value="P:cell adhesion"/>
    <property type="evidence" value="ECO:0007669"/>
    <property type="project" value="InterPro"/>
</dbReference>
<keyword evidence="4 5" id="KW-0975">Bacterial flagellum</keyword>
<proteinExistence type="inferred from homology"/>